<proteinExistence type="predicted"/>
<dbReference type="STRING" id="888816.HMPREF9389_2038"/>
<sequence length="91" mass="10432">MTKLTYGKKDQVKFLDESEKIEAINYLKSSSNVVTVLEHNEEQGAWGSEKRFIIKDDDPNMPVGVRRNLTAGYKGCFGRINCKELYDEIID</sequence>
<dbReference type="AlphaFoldDB" id="F3UT80"/>
<accession>F3UT80</accession>
<dbReference type="HOGENOM" id="CLU_2425769_0_0_9"/>
<organism evidence="1 2">
    <name type="scientific">Streptococcus sanguinis SK355</name>
    <dbReference type="NCBI Taxonomy" id="888816"/>
    <lineage>
        <taxon>Bacteria</taxon>
        <taxon>Bacillati</taxon>
        <taxon>Bacillota</taxon>
        <taxon>Bacilli</taxon>
        <taxon>Lactobacillales</taxon>
        <taxon>Streptococcaceae</taxon>
        <taxon>Streptococcus</taxon>
    </lineage>
</organism>
<reference evidence="1 2" key="1">
    <citation type="submission" date="2011-03" db="EMBL/GenBank/DDBJ databases">
        <authorList>
            <person name="Muzny D."/>
            <person name="Qin X."/>
            <person name="Deng J."/>
            <person name="Jiang H."/>
            <person name="Liu Y."/>
            <person name="Qu J."/>
            <person name="Song X.-Z."/>
            <person name="Zhang L."/>
            <person name="Thornton R."/>
            <person name="Coyle M."/>
            <person name="Francisco L."/>
            <person name="Jackson L."/>
            <person name="Javaid M."/>
            <person name="Korchina V."/>
            <person name="Kovar C."/>
            <person name="Mata R."/>
            <person name="Mathew T."/>
            <person name="Ngo R."/>
            <person name="Nguyen L."/>
            <person name="Nguyen N."/>
            <person name="Okwuonu G."/>
            <person name="Ongeri F."/>
            <person name="Pham C."/>
            <person name="Simmons D."/>
            <person name="Wilczek-Boney K."/>
            <person name="Hale W."/>
            <person name="Jakkamsetti A."/>
            <person name="Pham P."/>
            <person name="Ruth R."/>
            <person name="San Lucas F."/>
            <person name="Warren J."/>
            <person name="Zhang J."/>
            <person name="Zhao Z."/>
            <person name="Zhou C."/>
            <person name="Zhu D."/>
            <person name="Lee S."/>
            <person name="Bess C."/>
            <person name="Blankenburg K."/>
            <person name="Forbes L."/>
            <person name="Fu Q."/>
            <person name="Gubbala S."/>
            <person name="Hirani K."/>
            <person name="Jayaseelan J.C."/>
            <person name="Lara F."/>
            <person name="Munidasa M."/>
            <person name="Palculict T."/>
            <person name="Patil S."/>
            <person name="Pu L.-L."/>
            <person name="Saada N."/>
            <person name="Tang L."/>
            <person name="Weissenberger G."/>
            <person name="Zhu Y."/>
            <person name="Hemphill L."/>
            <person name="Shang Y."/>
            <person name="Youmans B."/>
            <person name="Ayvaz T."/>
            <person name="Ross M."/>
            <person name="Santibanez J."/>
            <person name="Aqrawi P."/>
            <person name="Gross S."/>
            <person name="Joshi V."/>
            <person name="Fowler G."/>
            <person name="Nazareth L."/>
            <person name="Reid J."/>
            <person name="Worley K."/>
            <person name="Petrosino J."/>
            <person name="Highlander S."/>
            <person name="Gibbs R."/>
        </authorList>
    </citation>
    <scope>NUCLEOTIDE SEQUENCE [LARGE SCALE GENOMIC DNA]</scope>
    <source>
        <strain evidence="1 2">SK355</strain>
    </source>
</reference>
<dbReference type="Proteomes" id="UP000005589">
    <property type="component" value="Unassembled WGS sequence"/>
</dbReference>
<evidence type="ECO:0000313" key="1">
    <source>
        <dbReference type="EMBL" id="EGJ36469.1"/>
    </source>
</evidence>
<dbReference type="RefSeq" id="WP_002931012.1">
    <property type="nucleotide sequence ID" value="NZ_GL890993.1"/>
</dbReference>
<name>F3UT80_STRSA</name>
<evidence type="ECO:0000313" key="2">
    <source>
        <dbReference type="Proteomes" id="UP000005589"/>
    </source>
</evidence>
<dbReference type="EMBL" id="AFFN01000030">
    <property type="protein sequence ID" value="EGJ36469.1"/>
    <property type="molecule type" value="Genomic_DNA"/>
</dbReference>
<protein>
    <submittedName>
        <fullName evidence="1">Uncharacterized protein</fullName>
    </submittedName>
</protein>
<dbReference type="eggNOG" id="ENOG502ZV7U">
    <property type="taxonomic scope" value="Bacteria"/>
</dbReference>
<gene>
    <name evidence="1" type="ORF">HMPREF9389_2038</name>
</gene>
<comment type="caution">
    <text evidence="1">The sequence shown here is derived from an EMBL/GenBank/DDBJ whole genome shotgun (WGS) entry which is preliminary data.</text>
</comment>